<evidence type="ECO:0000313" key="7">
    <source>
        <dbReference type="Proteomes" id="UP000641803"/>
    </source>
</evidence>
<accession>A0ABR8RTW1</accession>
<dbReference type="Gene3D" id="1.10.357.10">
    <property type="entry name" value="Tetracycline Repressor, domain 2"/>
    <property type="match status" value="1"/>
</dbReference>
<dbReference type="PANTHER" id="PTHR30055">
    <property type="entry name" value="HTH-TYPE TRANSCRIPTIONAL REGULATOR RUTR"/>
    <property type="match status" value="1"/>
</dbReference>
<dbReference type="InterPro" id="IPR001647">
    <property type="entry name" value="HTH_TetR"/>
</dbReference>
<gene>
    <name evidence="6" type="ORF">H9652_12540</name>
</gene>
<evidence type="ECO:0000256" key="3">
    <source>
        <dbReference type="ARBA" id="ARBA00023163"/>
    </source>
</evidence>
<dbReference type="PROSITE" id="PS50977">
    <property type="entry name" value="HTH_TETR_2"/>
    <property type="match status" value="1"/>
</dbReference>
<dbReference type="InterPro" id="IPR009057">
    <property type="entry name" value="Homeodomain-like_sf"/>
</dbReference>
<reference evidence="6 7" key="1">
    <citation type="submission" date="2020-08" db="EMBL/GenBank/DDBJ databases">
        <title>A Genomic Blueprint of the Chicken Gut Microbiome.</title>
        <authorList>
            <person name="Gilroy R."/>
            <person name="Ravi A."/>
            <person name="Getino M."/>
            <person name="Pursley I."/>
            <person name="Horton D.L."/>
            <person name="Alikhan N.-F."/>
            <person name="Baker D."/>
            <person name="Gharbi K."/>
            <person name="Hall N."/>
            <person name="Watson M."/>
            <person name="Adriaenssens E.M."/>
            <person name="Foster-Nyarko E."/>
            <person name="Jarju S."/>
            <person name="Secka A."/>
            <person name="Antonio M."/>
            <person name="Oren A."/>
            <person name="Chaudhuri R."/>
            <person name="La Ragione R.M."/>
            <person name="Hildebrand F."/>
            <person name="Pallen M.J."/>
        </authorList>
    </citation>
    <scope>NUCLEOTIDE SEQUENCE [LARGE SCALE GENOMIC DNA]</scope>
    <source>
        <strain evidence="6 7">Sa4CUA1</strain>
    </source>
</reference>
<dbReference type="PRINTS" id="PR00455">
    <property type="entry name" value="HTHTETR"/>
</dbReference>
<dbReference type="RefSeq" id="WP_191796554.1">
    <property type="nucleotide sequence ID" value="NZ_JACSQQ010000020.1"/>
</dbReference>
<dbReference type="Proteomes" id="UP000641803">
    <property type="component" value="Unassembled WGS sequence"/>
</dbReference>
<keyword evidence="1" id="KW-0805">Transcription regulation</keyword>
<evidence type="ECO:0000256" key="2">
    <source>
        <dbReference type="ARBA" id="ARBA00023125"/>
    </source>
</evidence>
<comment type="caution">
    <text evidence="6">The sequence shown here is derived from an EMBL/GenBank/DDBJ whole genome shotgun (WGS) entry which is preliminary data.</text>
</comment>
<protein>
    <submittedName>
        <fullName evidence="6">TetR/AcrR family transcriptional regulator</fullName>
    </submittedName>
</protein>
<dbReference type="PANTHER" id="PTHR30055:SF151">
    <property type="entry name" value="TRANSCRIPTIONAL REGULATORY PROTEIN"/>
    <property type="match status" value="1"/>
</dbReference>
<feature type="DNA-binding region" description="H-T-H motif" evidence="4">
    <location>
        <begin position="37"/>
        <end position="56"/>
    </location>
</feature>
<keyword evidence="2 4" id="KW-0238">DNA-binding</keyword>
<keyword evidence="3" id="KW-0804">Transcription</keyword>
<feature type="domain" description="HTH tetR-type" evidence="5">
    <location>
        <begin position="14"/>
        <end position="74"/>
    </location>
</feature>
<keyword evidence="7" id="KW-1185">Reference proteome</keyword>
<evidence type="ECO:0000313" key="6">
    <source>
        <dbReference type="EMBL" id="MBD7951230.1"/>
    </source>
</evidence>
<dbReference type="SUPFAM" id="SSF46689">
    <property type="entry name" value="Homeodomain-like"/>
    <property type="match status" value="1"/>
</dbReference>
<evidence type="ECO:0000256" key="4">
    <source>
        <dbReference type="PROSITE-ProRule" id="PRU00335"/>
    </source>
</evidence>
<evidence type="ECO:0000256" key="1">
    <source>
        <dbReference type="ARBA" id="ARBA00023015"/>
    </source>
</evidence>
<name>A0ABR8RTW1_9CELL</name>
<dbReference type="Pfam" id="PF00440">
    <property type="entry name" value="TetR_N"/>
    <property type="match status" value="1"/>
</dbReference>
<sequence length="231" mass="24839">MSLPAVDRRAALKARHRRAIVDAAAALIGESGGTRFSVDELAERADVSRRTVFNHFASLDDVVTEVCSEVVGAALDRLDAIASDQQVGRDQVVPRDRPGGDGADVTLFDEVADALRSTDFVTPLVYLTRVLGDEGGPSPRRAFTLIKVFADVSMRLTAALAASHPDADPFDVELLVGSLMSGLIVVYLRWVDVTGAVDDPAAREAWTDLLERLLDATRTGHEPVASSCRTR</sequence>
<dbReference type="EMBL" id="JACSQQ010000020">
    <property type="protein sequence ID" value="MBD7951230.1"/>
    <property type="molecule type" value="Genomic_DNA"/>
</dbReference>
<organism evidence="6 7">
    <name type="scientific">Oerskovia rustica</name>
    <dbReference type="NCBI Taxonomy" id="2762237"/>
    <lineage>
        <taxon>Bacteria</taxon>
        <taxon>Bacillati</taxon>
        <taxon>Actinomycetota</taxon>
        <taxon>Actinomycetes</taxon>
        <taxon>Micrococcales</taxon>
        <taxon>Cellulomonadaceae</taxon>
        <taxon>Oerskovia</taxon>
    </lineage>
</organism>
<proteinExistence type="predicted"/>
<dbReference type="InterPro" id="IPR050109">
    <property type="entry name" value="HTH-type_TetR-like_transc_reg"/>
</dbReference>
<evidence type="ECO:0000259" key="5">
    <source>
        <dbReference type="PROSITE" id="PS50977"/>
    </source>
</evidence>